<organism evidence="3 4">
    <name type="scientific">Polarella glacialis</name>
    <name type="common">Dinoflagellate</name>
    <dbReference type="NCBI Taxonomy" id="89957"/>
    <lineage>
        <taxon>Eukaryota</taxon>
        <taxon>Sar</taxon>
        <taxon>Alveolata</taxon>
        <taxon>Dinophyceae</taxon>
        <taxon>Suessiales</taxon>
        <taxon>Suessiaceae</taxon>
        <taxon>Polarella</taxon>
    </lineage>
</organism>
<evidence type="ECO:0000313" key="3">
    <source>
        <dbReference type="EMBL" id="CAE8719001.1"/>
    </source>
</evidence>
<dbReference type="SMART" id="SM00184">
    <property type="entry name" value="RING"/>
    <property type="match status" value="1"/>
</dbReference>
<reference evidence="3" key="1">
    <citation type="submission" date="2021-02" db="EMBL/GenBank/DDBJ databases">
        <authorList>
            <person name="Dougan E. K."/>
            <person name="Rhodes N."/>
            <person name="Thang M."/>
            <person name="Chan C."/>
        </authorList>
    </citation>
    <scope>NUCLEOTIDE SEQUENCE</scope>
</reference>
<dbReference type="InterPro" id="IPR051728">
    <property type="entry name" value="RING-FYVE_E3_ubiquitin-ligase"/>
</dbReference>
<gene>
    <name evidence="3" type="ORF">PGLA2088_LOCUS40392</name>
</gene>
<accession>A0A813L048</accession>
<evidence type="ECO:0000313" key="4">
    <source>
        <dbReference type="Proteomes" id="UP000626109"/>
    </source>
</evidence>
<keyword evidence="1" id="KW-0863">Zinc-finger</keyword>
<dbReference type="Proteomes" id="UP000626109">
    <property type="component" value="Unassembled WGS sequence"/>
</dbReference>
<dbReference type="GO" id="GO:0008270">
    <property type="term" value="F:zinc ion binding"/>
    <property type="evidence" value="ECO:0007669"/>
    <property type="project" value="UniProtKB-KW"/>
</dbReference>
<dbReference type="PANTHER" id="PTHR14879">
    <property type="entry name" value="CASPASE REGULATOR, RING FINGER DOMAIN-CONTAINING"/>
    <property type="match status" value="1"/>
</dbReference>
<name>A0A813L048_POLGL</name>
<keyword evidence="1" id="KW-0479">Metal-binding</keyword>
<dbReference type="Gene3D" id="3.30.40.10">
    <property type="entry name" value="Zinc/RING finger domain, C3HC4 (zinc finger)"/>
    <property type="match status" value="1"/>
</dbReference>
<protein>
    <recommendedName>
        <fullName evidence="2">RING-type domain-containing protein</fullName>
    </recommendedName>
</protein>
<dbReference type="InterPro" id="IPR013083">
    <property type="entry name" value="Znf_RING/FYVE/PHD"/>
</dbReference>
<dbReference type="EMBL" id="CAJNNW010033463">
    <property type="protein sequence ID" value="CAE8719001.1"/>
    <property type="molecule type" value="Genomic_DNA"/>
</dbReference>
<dbReference type="AlphaFoldDB" id="A0A813L048"/>
<evidence type="ECO:0000256" key="1">
    <source>
        <dbReference type="PROSITE-ProRule" id="PRU00175"/>
    </source>
</evidence>
<feature type="domain" description="RING-type" evidence="2">
    <location>
        <begin position="58"/>
        <end position="93"/>
    </location>
</feature>
<dbReference type="PANTHER" id="PTHR14879:SF5">
    <property type="entry name" value="RING-TYPE DOMAIN-CONTAINING PROTEIN"/>
    <property type="match status" value="1"/>
</dbReference>
<sequence>MSTAAKSEVKLSPFPCLFPVGAERVGGAVDAEMVRSAMEEIRAALLEEEKEARRRRCCCICAEAPVDAVLLPCRHQQLCMTCAQAVQLCPICRAVIDSRLQVYL</sequence>
<evidence type="ECO:0000259" key="2">
    <source>
        <dbReference type="PROSITE" id="PS50089"/>
    </source>
</evidence>
<dbReference type="SUPFAM" id="SSF57850">
    <property type="entry name" value="RING/U-box"/>
    <property type="match status" value="1"/>
</dbReference>
<dbReference type="PROSITE" id="PS50089">
    <property type="entry name" value="ZF_RING_2"/>
    <property type="match status" value="1"/>
</dbReference>
<dbReference type="InterPro" id="IPR001841">
    <property type="entry name" value="Znf_RING"/>
</dbReference>
<dbReference type="Pfam" id="PF13920">
    <property type="entry name" value="zf-C3HC4_3"/>
    <property type="match status" value="1"/>
</dbReference>
<comment type="caution">
    <text evidence="3">The sequence shown here is derived from an EMBL/GenBank/DDBJ whole genome shotgun (WGS) entry which is preliminary data.</text>
</comment>
<keyword evidence="1" id="KW-0862">Zinc</keyword>
<proteinExistence type="predicted"/>